<reference evidence="1" key="1">
    <citation type="journal article" date="2023" name="IScience">
        <title>Live-bearing cockroach genome reveals convergent evolutionary mechanisms linked to viviparity in insects and beyond.</title>
        <authorList>
            <person name="Fouks B."/>
            <person name="Harrison M.C."/>
            <person name="Mikhailova A.A."/>
            <person name="Marchal E."/>
            <person name="English S."/>
            <person name="Carruthers M."/>
            <person name="Jennings E.C."/>
            <person name="Chiamaka E.L."/>
            <person name="Frigard R.A."/>
            <person name="Pippel M."/>
            <person name="Attardo G.M."/>
            <person name="Benoit J.B."/>
            <person name="Bornberg-Bauer E."/>
            <person name="Tobe S.S."/>
        </authorList>
    </citation>
    <scope>NUCLEOTIDE SEQUENCE</scope>
    <source>
        <strain evidence="1">Stay&amp;Tobe</strain>
    </source>
</reference>
<feature type="non-terminal residue" evidence="1">
    <location>
        <position position="149"/>
    </location>
</feature>
<dbReference type="EMBL" id="JASPKZ010002300">
    <property type="protein sequence ID" value="KAJ9595997.1"/>
    <property type="molecule type" value="Genomic_DNA"/>
</dbReference>
<accession>A0AAD8ACT2</accession>
<dbReference type="Proteomes" id="UP001233999">
    <property type="component" value="Unassembled WGS sequence"/>
</dbReference>
<name>A0AAD8ACT2_DIPPU</name>
<feature type="non-terminal residue" evidence="1">
    <location>
        <position position="1"/>
    </location>
</feature>
<evidence type="ECO:0000313" key="1">
    <source>
        <dbReference type="EMBL" id="KAJ9595997.1"/>
    </source>
</evidence>
<reference evidence="1" key="2">
    <citation type="submission" date="2023-05" db="EMBL/GenBank/DDBJ databases">
        <authorList>
            <person name="Fouks B."/>
        </authorList>
    </citation>
    <scope>NUCLEOTIDE SEQUENCE</scope>
    <source>
        <strain evidence="1">Stay&amp;Tobe</strain>
        <tissue evidence="1">Testes</tissue>
    </source>
</reference>
<organism evidence="1 2">
    <name type="scientific">Diploptera punctata</name>
    <name type="common">Pacific beetle cockroach</name>
    <dbReference type="NCBI Taxonomy" id="6984"/>
    <lineage>
        <taxon>Eukaryota</taxon>
        <taxon>Metazoa</taxon>
        <taxon>Ecdysozoa</taxon>
        <taxon>Arthropoda</taxon>
        <taxon>Hexapoda</taxon>
        <taxon>Insecta</taxon>
        <taxon>Pterygota</taxon>
        <taxon>Neoptera</taxon>
        <taxon>Polyneoptera</taxon>
        <taxon>Dictyoptera</taxon>
        <taxon>Blattodea</taxon>
        <taxon>Blaberoidea</taxon>
        <taxon>Blaberidae</taxon>
        <taxon>Diplopterinae</taxon>
        <taxon>Diploptera</taxon>
    </lineage>
</organism>
<dbReference type="AlphaFoldDB" id="A0AAD8ACT2"/>
<proteinExistence type="predicted"/>
<sequence length="149" mass="17561">QALVLGRAQLSYESRYMLICKDRIFTSLLHMVPFRGFVDKYTVKHKKYIKSLSRDTWLTTDRSPFSVLIQSLQQTPKVCKHESLNPSSIRRLRKCLSIHILTETRKSWLRFCLVVNFGVICCPRDTWRTTNRSPVSMYDIRLMNGNFNL</sequence>
<protein>
    <submittedName>
        <fullName evidence="1">Uncharacterized protein</fullName>
    </submittedName>
</protein>
<comment type="caution">
    <text evidence="1">The sequence shown here is derived from an EMBL/GenBank/DDBJ whole genome shotgun (WGS) entry which is preliminary data.</text>
</comment>
<gene>
    <name evidence="1" type="ORF">L9F63_012818</name>
</gene>
<keyword evidence="2" id="KW-1185">Reference proteome</keyword>
<evidence type="ECO:0000313" key="2">
    <source>
        <dbReference type="Proteomes" id="UP001233999"/>
    </source>
</evidence>